<name>A0A478FPK6_9MOLU</name>
<keyword evidence="9" id="KW-0963">Cytoplasm</keyword>
<dbReference type="EMBL" id="BIMN01000001">
    <property type="protein sequence ID" value="GCE63321.1"/>
    <property type="molecule type" value="Genomic_DNA"/>
</dbReference>
<keyword evidence="8 9" id="KW-0862">Zinc</keyword>
<gene>
    <name evidence="9 10" type="primary">ybeY</name>
    <name evidence="10" type="ORF">MHSWG343_03100</name>
</gene>
<dbReference type="InterPro" id="IPR002036">
    <property type="entry name" value="YbeY"/>
</dbReference>
<dbReference type="AlphaFoldDB" id="A0A478FPK6"/>
<accession>A0A478FPK6</accession>
<dbReference type="PROSITE" id="PS01306">
    <property type="entry name" value="UPF0054"/>
    <property type="match status" value="1"/>
</dbReference>
<evidence type="ECO:0000256" key="5">
    <source>
        <dbReference type="ARBA" id="ARBA00022723"/>
    </source>
</evidence>
<dbReference type="SUPFAM" id="SSF55486">
    <property type="entry name" value="Metalloproteases ('zincins'), catalytic domain"/>
    <property type="match status" value="1"/>
</dbReference>
<keyword evidence="5 9" id="KW-0479">Metal-binding</keyword>
<evidence type="ECO:0000256" key="3">
    <source>
        <dbReference type="ARBA" id="ARBA00022552"/>
    </source>
</evidence>
<feature type="binding site" evidence="9">
    <location>
        <position position="96"/>
    </location>
    <ligand>
        <name>Zn(2+)</name>
        <dbReference type="ChEBI" id="CHEBI:29105"/>
        <note>catalytic</note>
    </ligand>
</feature>
<feature type="binding site" evidence="9">
    <location>
        <position position="102"/>
    </location>
    <ligand>
        <name>Zn(2+)</name>
        <dbReference type="ChEBI" id="CHEBI:29105"/>
        <note>catalytic</note>
    </ligand>
</feature>
<keyword evidence="7 9" id="KW-0378">Hydrolase</keyword>
<keyword evidence="3 9" id="KW-0698">rRNA processing</keyword>
<comment type="subcellular location">
    <subcellularLocation>
        <location evidence="9">Cytoplasm</location>
    </subcellularLocation>
</comment>
<dbReference type="InterPro" id="IPR020549">
    <property type="entry name" value="YbeY_CS"/>
</dbReference>
<dbReference type="GO" id="GO:0004222">
    <property type="term" value="F:metalloendopeptidase activity"/>
    <property type="evidence" value="ECO:0007669"/>
    <property type="project" value="InterPro"/>
</dbReference>
<evidence type="ECO:0000256" key="8">
    <source>
        <dbReference type="ARBA" id="ARBA00022833"/>
    </source>
</evidence>
<dbReference type="InterPro" id="IPR023091">
    <property type="entry name" value="MetalPrtase_cat_dom_sf_prd"/>
</dbReference>
<proteinExistence type="inferred from homology"/>
<dbReference type="NCBIfam" id="TIGR00043">
    <property type="entry name" value="rRNA maturation RNase YbeY"/>
    <property type="match status" value="1"/>
</dbReference>
<evidence type="ECO:0000313" key="11">
    <source>
        <dbReference type="Proteomes" id="UP000324831"/>
    </source>
</evidence>
<evidence type="ECO:0000256" key="2">
    <source>
        <dbReference type="ARBA" id="ARBA00022517"/>
    </source>
</evidence>
<evidence type="ECO:0000256" key="6">
    <source>
        <dbReference type="ARBA" id="ARBA00022759"/>
    </source>
</evidence>
<dbReference type="Proteomes" id="UP000324831">
    <property type="component" value="Unassembled WGS sequence"/>
</dbReference>
<evidence type="ECO:0000256" key="1">
    <source>
        <dbReference type="ARBA" id="ARBA00010875"/>
    </source>
</evidence>
<protein>
    <recommendedName>
        <fullName evidence="9">Endoribonuclease YbeY</fullName>
        <ecNumber evidence="9">3.1.-.-</ecNumber>
    </recommendedName>
</protein>
<comment type="similarity">
    <text evidence="1 9">Belongs to the endoribonuclease YbeY family.</text>
</comment>
<dbReference type="GO" id="GO:0006364">
    <property type="term" value="P:rRNA processing"/>
    <property type="evidence" value="ECO:0007669"/>
    <property type="project" value="UniProtKB-UniRule"/>
</dbReference>
<dbReference type="Gene3D" id="3.40.390.30">
    <property type="entry name" value="Metalloproteases ('zincins'), catalytic domain"/>
    <property type="match status" value="1"/>
</dbReference>
<dbReference type="GO" id="GO:0005737">
    <property type="term" value="C:cytoplasm"/>
    <property type="evidence" value="ECO:0007669"/>
    <property type="project" value="UniProtKB-SubCell"/>
</dbReference>
<evidence type="ECO:0000256" key="4">
    <source>
        <dbReference type="ARBA" id="ARBA00022722"/>
    </source>
</evidence>
<evidence type="ECO:0000256" key="9">
    <source>
        <dbReference type="HAMAP-Rule" id="MF_00009"/>
    </source>
</evidence>
<reference evidence="10 11" key="1">
    <citation type="submission" date="2019-01" db="EMBL/GenBank/DDBJ databases">
        <title>Draft genome sequences of Candidatus Mycoplasma haemohominis SWG34-3 identified from a patient with pyrexia, anemia and liver dysfunction.</title>
        <authorList>
            <person name="Sekizuka T."/>
            <person name="Hattori N."/>
            <person name="Katano H."/>
            <person name="Takuma T."/>
            <person name="Ito T."/>
            <person name="Arai N."/>
            <person name="Yanai R."/>
            <person name="Ishii S."/>
            <person name="Miura Y."/>
            <person name="Tokunaga T."/>
            <person name="Watanabe H."/>
            <person name="Nomura N."/>
            <person name="Eguchi J."/>
            <person name="Arai T."/>
            <person name="Hasegawa H."/>
            <person name="Nakamaki T."/>
            <person name="Wakita T."/>
            <person name="Niki Y."/>
            <person name="Kuroda M."/>
        </authorList>
    </citation>
    <scope>NUCLEOTIDE SEQUENCE [LARGE SCALE GENOMIC DNA]</scope>
    <source>
        <strain evidence="10">SWG34-3</strain>
    </source>
</reference>
<dbReference type="EC" id="3.1.-.-" evidence="9"/>
<sequence>MDNYLERIFLIFLNRFNLINRKLFVEIGIFEADVIRKLNKRYRGKDLETDVLSFPMEPQSGEKLLGAVYFCYSIIENKYEDVLFGFCFLFAHSLLHLIGYEHNEEMFSIQDEIIREVFE</sequence>
<organism evidence="10 11">
    <name type="scientific">Candidatus Mycoplasma haematohominis</name>
    <dbReference type="NCBI Taxonomy" id="1494318"/>
    <lineage>
        <taxon>Bacteria</taxon>
        <taxon>Bacillati</taxon>
        <taxon>Mycoplasmatota</taxon>
        <taxon>Mollicutes</taxon>
        <taxon>Mycoplasmataceae</taxon>
        <taxon>Mycoplasma</taxon>
    </lineage>
</organism>
<dbReference type="GO" id="GO:0004521">
    <property type="term" value="F:RNA endonuclease activity"/>
    <property type="evidence" value="ECO:0007669"/>
    <property type="project" value="UniProtKB-UniRule"/>
</dbReference>
<keyword evidence="2 9" id="KW-0690">Ribosome biogenesis</keyword>
<evidence type="ECO:0000256" key="7">
    <source>
        <dbReference type="ARBA" id="ARBA00022801"/>
    </source>
</evidence>
<keyword evidence="6 9" id="KW-0255">Endonuclease</keyword>
<evidence type="ECO:0000313" key="10">
    <source>
        <dbReference type="EMBL" id="GCE63321.1"/>
    </source>
</evidence>
<dbReference type="HAMAP" id="MF_00009">
    <property type="entry name" value="Endoribonucl_YbeY"/>
    <property type="match status" value="1"/>
</dbReference>
<keyword evidence="4 9" id="KW-0540">Nuclease</keyword>
<comment type="function">
    <text evidence="9">Single strand-specific metallo-endoribonuclease involved in late-stage 70S ribosome quality control and in maturation of the 3' terminus of the 16S rRNA.</text>
</comment>
<comment type="cofactor">
    <cofactor evidence="9">
        <name>Zn(2+)</name>
        <dbReference type="ChEBI" id="CHEBI:29105"/>
    </cofactor>
    <text evidence="9">Binds 1 zinc ion.</text>
</comment>
<dbReference type="GO" id="GO:0008270">
    <property type="term" value="F:zinc ion binding"/>
    <property type="evidence" value="ECO:0007669"/>
    <property type="project" value="UniProtKB-UniRule"/>
</dbReference>
<dbReference type="Pfam" id="PF02130">
    <property type="entry name" value="YbeY"/>
    <property type="match status" value="1"/>
</dbReference>
<comment type="caution">
    <text evidence="10">The sequence shown here is derived from an EMBL/GenBank/DDBJ whole genome shotgun (WGS) entry which is preliminary data.</text>
</comment>
<feature type="binding site" evidence="9">
    <location>
        <position position="92"/>
    </location>
    <ligand>
        <name>Zn(2+)</name>
        <dbReference type="ChEBI" id="CHEBI:29105"/>
        <note>catalytic</note>
    </ligand>
</feature>